<feature type="compositionally biased region" description="Basic and acidic residues" evidence="1">
    <location>
        <begin position="479"/>
        <end position="489"/>
    </location>
</feature>
<feature type="region of interest" description="Disordered" evidence="1">
    <location>
        <begin position="459"/>
        <end position="489"/>
    </location>
</feature>
<evidence type="ECO:0000256" key="1">
    <source>
        <dbReference type="SAM" id="MobiDB-lite"/>
    </source>
</evidence>
<feature type="compositionally biased region" description="Basic and acidic residues" evidence="1">
    <location>
        <begin position="514"/>
        <end position="531"/>
    </location>
</feature>
<dbReference type="OrthoDB" id="10444418at2759"/>
<feature type="compositionally biased region" description="Basic and acidic residues" evidence="1">
    <location>
        <begin position="139"/>
        <end position="158"/>
    </location>
</feature>
<feature type="compositionally biased region" description="Pro residues" evidence="1">
    <location>
        <begin position="307"/>
        <end position="320"/>
    </location>
</feature>
<feature type="compositionally biased region" description="Acidic residues" evidence="1">
    <location>
        <begin position="209"/>
        <end position="222"/>
    </location>
</feature>
<feature type="region of interest" description="Disordered" evidence="1">
    <location>
        <begin position="261"/>
        <end position="433"/>
    </location>
</feature>
<evidence type="ECO:0000313" key="3">
    <source>
        <dbReference type="RefSeq" id="XP_019627850.1"/>
    </source>
</evidence>
<gene>
    <name evidence="3" type="primary">LOC109472510</name>
</gene>
<sequence>MDFNDQNVVLSSGLQRARPDVPPPRRKEQAGGRSEDSSSGDRVPPPIPPRARPVPPNTYEDVDPHGESIFAPTPGQDTQDDEEHGTTSVPPPFPPRDYEDVDPHGYRVFIPISALSEPPSSPIDTAEKDKKPPSSPIDTGEKEKKPPPGHHTEKKELAQEAGPNYEDMDEGSVGENVILQSALKRAVPDLPPPRKPDKKDKASKRKKEEEEEEQVGPEEEDSRESVYSYRHLDVGDHMVVWQESNEEPHIYNTDIYYTGKHRTGVVDNGEPCSMPNESRPHSLEMEDKKKKTKKVDGRSEKSNSDRAPPPLPPRPRPFTMPPNTYEATDPHGESIYASIPGQERPDGSNNGTDAPPPLPEREYEDVDPHGDRVFVPGSSPSDPPSNHLDTESEENVEPPLPPEMFPRPSSSLQHDMEETGEKEIYGRSEEADRKAGKNIFPLGLGRWLPPSLGRWLMPSASDRPSSLHHGMADTEEDRVEGRSEESERKAGRSIFAFGLGRWLWPGASDGPSPLHHDMGDEQADGRNEEPGRKYVNPAGKSIFALGLGQWLWPTAFEVPTEITSRFMCKSPSDPFADSPFCLGGSSDTCRRVPG</sequence>
<feature type="compositionally biased region" description="Basic and acidic residues" evidence="1">
    <location>
        <begin position="96"/>
        <end position="105"/>
    </location>
</feature>
<dbReference type="KEGG" id="bbel:109472510"/>
<organism evidence="2 3">
    <name type="scientific">Branchiostoma belcheri</name>
    <name type="common">Amphioxus</name>
    <dbReference type="NCBI Taxonomy" id="7741"/>
    <lineage>
        <taxon>Eukaryota</taxon>
        <taxon>Metazoa</taxon>
        <taxon>Chordata</taxon>
        <taxon>Cephalochordata</taxon>
        <taxon>Leptocardii</taxon>
        <taxon>Amphioxiformes</taxon>
        <taxon>Branchiostomatidae</taxon>
        <taxon>Branchiostoma</taxon>
    </lineage>
</organism>
<feature type="region of interest" description="Disordered" evidence="1">
    <location>
        <begin position="508"/>
        <end position="531"/>
    </location>
</feature>
<name>A0A6P4YF48_BRABE</name>
<feature type="compositionally biased region" description="Pro residues" evidence="1">
    <location>
        <begin position="43"/>
        <end position="56"/>
    </location>
</feature>
<feature type="region of interest" description="Disordered" evidence="1">
    <location>
        <begin position="1"/>
        <end position="228"/>
    </location>
</feature>
<feature type="compositionally biased region" description="Basic and acidic residues" evidence="1">
    <location>
        <begin position="278"/>
        <end position="304"/>
    </location>
</feature>
<dbReference type="Proteomes" id="UP000515135">
    <property type="component" value="Unplaced"/>
</dbReference>
<dbReference type="GeneID" id="109472510"/>
<proteinExistence type="predicted"/>
<protein>
    <submittedName>
        <fullName evidence="3">Pollen-specific leucine-rich repeat extensin-like protein 2</fullName>
    </submittedName>
</protein>
<accession>A0A6P4YF48</accession>
<dbReference type="AlphaFoldDB" id="A0A6P4YF48"/>
<reference evidence="3" key="1">
    <citation type="submission" date="2025-08" db="UniProtKB">
        <authorList>
            <consortium name="RefSeq"/>
        </authorList>
    </citation>
    <scope>IDENTIFICATION</scope>
    <source>
        <tissue evidence="3">Gonad</tissue>
    </source>
</reference>
<evidence type="ECO:0000313" key="2">
    <source>
        <dbReference type="Proteomes" id="UP000515135"/>
    </source>
</evidence>
<dbReference type="RefSeq" id="XP_019627850.1">
    <property type="nucleotide sequence ID" value="XM_019772291.1"/>
</dbReference>
<keyword evidence="2" id="KW-1185">Reference proteome</keyword>
<feature type="compositionally biased region" description="Basic and acidic residues" evidence="1">
    <location>
        <begin position="17"/>
        <end position="36"/>
    </location>
</feature>
<feature type="compositionally biased region" description="Basic and acidic residues" evidence="1">
    <location>
        <begin position="414"/>
        <end position="433"/>
    </location>
</feature>
<feature type="compositionally biased region" description="Polar residues" evidence="1">
    <location>
        <begin position="1"/>
        <end position="14"/>
    </location>
</feature>